<feature type="compositionally biased region" description="Acidic residues" evidence="2">
    <location>
        <begin position="236"/>
        <end position="254"/>
    </location>
</feature>
<dbReference type="Proteomes" id="UP000594638">
    <property type="component" value="Unassembled WGS sequence"/>
</dbReference>
<name>A0A8S0VK55_OLEEU</name>
<dbReference type="SUPFAM" id="SSF57756">
    <property type="entry name" value="Retrovirus zinc finger-like domains"/>
    <property type="match status" value="1"/>
</dbReference>
<comment type="caution">
    <text evidence="4">The sequence shown here is derived from an EMBL/GenBank/DDBJ whole genome shotgun (WGS) entry which is preliminary data.</text>
</comment>
<dbReference type="GO" id="GO:0004190">
    <property type="term" value="F:aspartic-type endopeptidase activity"/>
    <property type="evidence" value="ECO:0007669"/>
    <property type="project" value="InterPro"/>
</dbReference>
<evidence type="ECO:0000256" key="2">
    <source>
        <dbReference type="SAM" id="MobiDB-lite"/>
    </source>
</evidence>
<dbReference type="SUPFAM" id="SSF50630">
    <property type="entry name" value="Acid proteases"/>
    <property type="match status" value="1"/>
</dbReference>
<feature type="region of interest" description="Disordered" evidence="2">
    <location>
        <begin position="146"/>
        <end position="174"/>
    </location>
</feature>
<keyword evidence="1" id="KW-0862">Zinc</keyword>
<sequence length="485" mass="56046">MWLVTYKEVALSNLWSEDMRLRQLPQSLTHGARSWFRTTWMYGCPASWREFENEFKRTFLRSGINDHLRMKLNNLKQAPDQDLLQYYFEAVELCLMTDVSMPVFQQIDYIINGMQPRPRRAIRMCSPQDQLELQKAVKNWLADNQEVVANSSDRRPKKEGGQQTNSRDNNKPPREAWCLNCGKQGHNTRGCPDPFDQERVNARKEEWSNRRQQSGPQSTSKPKGQAKARFVREEESPLEDEEEEEDDQEEEDEPIANLNRVKVKSPPPNINPPKSISFRAVRSTTDREYGTPRIRCRINGQLEDAILDTGATITVVPLSLVESTKTDLYRWKWKSVGLANGSEFRPVGWCSASIEYRGRTHTVSAAVLERAPDILIGSDYHEQARIVISYPDQLATYHDEFAKVLDEYRTRVAPKLTDASVQTTKEKVVNSLKIDSIHPKESKALKEELHVEYFDELKHRVSRVNIEPEPQVLEVKAKKRLLVPP</sequence>
<dbReference type="PANTHER" id="PTHR33194:SF4">
    <property type="entry name" value="CCHC-TYPE DOMAIN-CONTAINING PROTEIN"/>
    <property type="match status" value="1"/>
</dbReference>
<dbReference type="InterPro" id="IPR001878">
    <property type="entry name" value="Znf_CCHC"/>
</dbReference>
<keyword evidence="5" id="KW-1185">Reference proteome</keyword>
<dbReference type="EMBL" id="CACTIH010010331">
    <property type="protein sequence ID" value="CAA3033322.1"/>
    <property type="molecule type" value="Genomic_DNA"/>
</dbReference>
<dbReference type="PANTHER" id="PTHR33194">
    <property type="entry name" value="ZINC KNUCKLE DOMAINCONTAINING PROTEIN"/>
    <property type="match status" value="1"/>
</dbReference>
<dbReference type="InterPro" id="IPR005162">
    <property type="entry name" value="Retrotrans_gag_dom"/>
</dbReference>
<dbReference type="InterPro" id="IPR021109">
    <property type="entry name" value="Peptidase_aspartic_dom_sf"/>
</dbReference>
<dbReference type="Gene3D" id="2.40.70.10">
    <property type="entry name" value="Acid Proteases"/>
    <property type="match status" value="1"/>
</dbReference>
<accession>A0A8S0VK55</accession>
<dbReference type="InterPro" id="IPR036875">
    <property type="entry name" value="Znf_CCHC_sf"/>
</dbReference>
<evidence type="ECO:0000259" key="3">
    <source>
        <dbReference type="PROSITE" id="PS50158"/>
    </source>
</evidence>
<dbReference type="OrthoDB" id="8046512at2759"/>
<feature type="region of interest" description="Disordered" evidence="2">
    <location>
        <begin position="203"/>
        <end position="276"/>
    </location>
</feature>
<reference evidence="4 5" key="1">
    <citation type="submission" date="2019-12" db="EMBL/GenBank/DDBJ databases">
        <authorList>
            <person name="Alioto T."/>
            <person name="Alioto T."/>
            <person name="Gomez Garrido J."/>
        </authorList>
    </citation>
    <scope>NUCLEOTIDE SEQUENCE [LARGE SCALE GENOMIC DNA]</scope>
</reference>
<dbReference type="GO" id="GO:0006508">
    <property type="term" value="P:proteolysis"/>
    <property type="evidence" value="ECO:0007669"/>
    <property type="project" value="InterPro"/>
</dbReference>
<dbReference type="GO" id="GO:0003676">
    <property type="term" value="F:nucleic acid binding"/>
    <property type="evidence" value="ECO:0007669"/>
    <property type="project" value="InterPro"/>
</dbReference>
<dbReference type="AlphaFoldDB" id="A0A8S0VK55"/>
<dbReference type="Gramene" id="OE9A086185T1">
    <property type="protein sequence ID" value="OE9A086185C1"/>
    <property type="gene ID" value="OE9A086185"/>
</dbReference>
<dbReference type="InterPro" id="IPR001969">
    <property type="entry name" value="Aspartic_peptidase_AS"/>
</dbReference>
<dbReference type="Pfam" id="PF03732">
    <property type="entry name" value="Retrotrans_gag"/>
    <property type="match status" value="1"/>
</dbReference>
<keyword evidence="1" id="KW-0863">Zinc-finger</keyword>
<feature type="non-terminal residue" evidence="4">
    <location>
        <position position="485"/>
    </location>
</feature>
<proteinExistence type="predicted"/>
<dbReference type="Pfam" id="PF13650">
    <property type="entry name" value="Asp_protease_2"/>
    <property type="match status" value="1"/>
</dbReference>
<keyword evidence="1" id="KW-0479">Metal-binding</keyword>
<evidence type="ECO:0000313" key="4">
    <source>
        <dbReference type="EMBL" id="CAA3033322.1"/>
    </source>
</evidence>
<dbReference type="Gene3D" id="4.10.60.10">
    <property type="entry name" value="Zinc finger, CCHC-type"/>
    <property type="match status" value="1"/>
</dbReference>
<feature type="compositionally biased region" description="Polar residues" evidence="2">
    <location>
        <begin position="210"/>
        <end position="222"/>
    </location>
</feature>
<gene>
    <name evidence="4" type="ORF">OLEA9_A086185</name>
</gene>
<organism evidence="4 5">
    <name type="scientific">Olea europaea subsp. europaea</name>
    <dbReference type="NCBI Taxonomy" id="158383"/>
    <lineage>
        <taxon>Eukaryota</taxon>
        <taxon>Viridiplantae</taxon>
        <taxon>Streptophyta</taxon>
        <taxon>Embryophyta</taxon>
        <taxon>Tracheophyta</taxon>
        <taxon>Spermatophyta</taxon>
        <taxon>Magnoliopsida</taxon>
        <taxon>eudicotyledons</taxon>
        <taxon>Gunneridae</taxon>
        <taxon>Pentapetalae</taxon>
        <taxon>asterids</taxon>
        <taxon>lamiids</taxon>
        <taxon>Lamiales</taxon>
        <taxon>Oleaceae</taxon>
        <taxon>Oleeae</taxon>
        <taxon>Olea</taxon>
    </lineage>
</organism>
<dbReference type="PROSITE" id="PS50158">
    <property type="entry name" value="ZF_CCHC"/>
    <property type="match status" value="1"/>
</dbReference>
<evidence type="ECO:0000256" key="1">
    <source>
        <dbReference type="PROSITE-ProRule" id="PRU00047"/>
    </source>
</evidence>
<protein>
    <submittedName>
        <fullName evidence="4">Activity-regulated cytoskeleton-associated</fullName>
    </submittedName>
</protein>
<evidence type="ECO:0000313" key="5">
    <source>
        <dbReference type="Proteomes" id="UP000594638"/>
    </source>
</evidence>
<dbReference type="PROSITE" id="PS00141">
    <property type="entry name" value="ASP_PROTEASE"/>
    <property type="match status" value="1"/>
</dbReference>
<dbReference type="CDD" id="cd00303">
    <property type="entry name" value="retropepsin_like"/>
    <property type="match status" value="1"/>
</dbReference>
<dbReference type="GO" id="GO:0008270">
    <property type="term" value="F:zinc ion binding"/>
    <property type="evidence" value="ECO:0007669"/>
    <property type="project" value="UniProtKB-KW"/>
</dbReference>
<feature type="domain" description="CCHC-type" evidence="3">
    <location>
        <begin position="178"/>
        <end position="193"/>
    </location>
</feature>